<reference evidence="2" key="1">
    <citation type="journal article" date="2009" name="Science">
        <title>The B73 maize genome: complexity, diversity, and dynamics.</title>
        <authorList>
            <person name="Schnable P.S."/>
            <person name="Ware D."/>
            <person name="Fulton R.S."/>
            <person name="Stein J.C."/>
            <person name="Wei F."/>
            <person name="Pasternak S."/>
            <person name="Liang C."/>
            <person name="Zhang J."/>
            <person name="Fulton L."/>
            <person name="Graves T.A."/>
            <person name="Minx P."/>
            <person name="Reily A.D."/>
            <person name="Courtney L."/>
            <person name="Kruchowski S.S."/>
            <person name="Tomlinson C."/>
            <person name="Strong C."/>
            <person name="Delehaunty K."/>
            <person name="Fronick C."/>
            <person name="Courtney B."/>
            <person name="Rock S.M."/>
            <person name="Belter E."/>
            <person name="Du F."/>
            <person name="Kim K."/>
            <person name="Abbott R.M."/>
            <person name="Cotton M."/>
            <person name="Levy A."/>
            <person name="Marchetto P."/>
            <person name="Ochoa K."/>
            <person name="Jackson S.M."/>
            <person name="Gillam B."/>
            <person name="Chen W."/>
            <person name="Yan L."/>
            <person name="Higginbotham J."/>
            <person name="Cardenas M."/>
            <person name="Waligorski J."/>
            <person name="Applebaum E."/>
            <person name="Phelps L."/>
            <person name="Falcone J."/>
            <person name="Kanchi K."/>
            <person name="Thane T."/>
            <person name="Scimone A."/>
            <person name="Thane N."/>
            <person name="Henke J."/>
            <person name="Wang T."/>
            <person name="Ruppert J."/>
            <person name="Shah N."/>
            <person name="Rotter K."/>
            <person name="Hodges J."/>
            <person name="Ingenthron E."/>
            <person name="Cordes M."/>
            <person name="Kohlberg S."/>
            <person name="Sgro J."/>
            <person name="Delgado B."/>
            <person name="Mead K."/>
            <person name="Chinwalla A."/>
            <person name="Leonard S."/>
            <person name="Crouse K."/>
            <person name="Collura K."/>
            <person name="Kudrna D."/>
            <person name="Currie J."/>
            <person name="He R."/>
            <person name="Angelova A."/>
            <person name="Rajasekar S."/>
            <person name="Mueller T."/>
            <person name="Lomeli R."/>
            <person name="Scara G."/>
            <person name="Ko A."/>
            <person name="Delaney K."/>
            <person name="Wissotski M."/>
            <person name="Lopez G."/>
            <person name="Campos D."/>
            <person name="Braidotti M."/>
            <person name="Ashley E."/>
            <person name="Golser W."/>
            <person name="Kim H."/>
            <person name="Lee S."/>
            <person name="Lin J."/>
            <person name="Dujmic Z."/>
            <person name="Kim W."/>
            <person name="Talag J."/>
            <person name="Zuccolo A."/>
            <person name="Fan C."/>
            <person name="Sebastian A."/>
            <person name="Kramer M."/>
            <person name="Spiegel L."/>
            <person name="Nascimento L."/>
            <person name="Zutavern T."/>
            <person name="Miller B."/>
            <person name="Ambroise C."/>
            <person name="Muller S."/>
            <person name="Spooner W."/>
            <person name="Narechania A."/>
            <person name="Ren L."/>
            <person name="Wei S."/>
            <person name="Kumari S."/>
            <person name="Faga B."/>
            <person name="Levy M.J."/>
            <person name="McMahan L."/>
            <person name="Van Buren P."/>
            <person name="Vaughn M.W."/>
            <person name="Ying K."/>
            <person name="Yeh C.-T."/>
            <person name="Emrich S.J."/>
            <person name="Jia Y."/>
            <person name="Kalyanaraman A."/>
            <person name="Hsia A.-P."/>
            <person name="Barbazuk W.B."/>
            <person name="Baucom R.S."/>
            <person name="Brutnell T.P."/>
            <person name="Carpita N.C."/>
            <person name="Chaparro C."/>
            <person name="Chia J.-M."/>
            <person name="Deragon J.-M."/>
            <person name="Estill J.C."/>
            <person name="Fu Y."/>
            <person name="Jeddeloh J.A."/>
            <person name="Han Y."/>
            <person name="Lee H."/>
            <person name="Li P."/>
            <person name="Lisch D.R."/>
            <person name="Liu S."/>
            <person name="Liu Z."/>
            <person name="Nagel D.H."/>
            <person name="McCann M.C."/>
            <person name="SanMiguel P."/>
            <person name="Myers A.M."/>
            <person name="Nettleton D."/>
            <person name="Nguyen J."/>
            <person name="Penning B.W."/>
            <person name="Ponnala L."/>
            <person name="Schneider K.L."/>
            <person name="Schwartz D.C."/>
            <person name="Sharma A."/>
            <person name="Soderlund C."/>
            <person name="Springer N.M."/>
            <person name="Sun Q."/>
            <person name="Wang H."/>
            <person name="Waterman M."/>
            <person name="Westerman R."/>
            <person name="Wolfgruber T.K."/>
            <person name="Yang L."/>
            <person name="Yu Y."/>
            <person name="Zhang L."/>
            <person name="Zhou S."/>
            <person name="Zhu Q."/>
            <person name="Bennetzen J.L."/>
            <person name="Dawe R.K."/>
            <person name="Jiang J."/>
            <person name="Jiang N."/>
            <person name="Presting G.G."/>
            <person name="Wessler S.R."/>
            <person name="Aluru S."/>
            <person name="Martienssen R.A."/>
            <person name="Clifton S.W."/>
            <person name="McCombie W.R."/>
            <person name="Wing R.A."/>
            <person name="Wilson R.K."/>
        </authorList>
    </citation>
    <scope>NUCLEOTIDE SEQUENCE [LARGE SCALE GENOMIC DNA]</scope>
    <source>
        <strain evidence="2">cv. B73</strain>
    </source>
</reference>
<keyword evidence="2" id="KW-1185">Reference proteome</keyword>
<proteinExistence type="predicted"/>
<organism evidence="1 2">
    <name type="scientific">Zea mays</name>
    <name type="common">Maize</name>
    <dbReference type="NCBI Taxonomy" id="4577"/>
    <lineage>
        <taxon>Eukaryota</taxon>
        <taxon>Viridiplantae</taxon>
        <taxon>Streptophyta</taxon>
        <taxon>Embryophyta</taxon>
        <taxon>Tracheophyta</taxon>
        <taxon>Spermatophyta</taxon>
        <taxon>Magnoliopsida</taxon>
        <taxon>Liliopsida</taxon>
        <taxon>Poales</taxon>
        <taxon>Poaceae</taxon>
        <taxon>PACMAD clade</taxon>
        <taxon>Panicoideae</taxon>
        <taxon>Andropogonodae</taxon>
        <taxon>Andropogoneae</taxon>
        <taxon>Tripsacinae</taxon>
        <taxon>Zea</taxon>
    </lineage>
</organism>
<dbReference type="Proteomes" id="UP000007305">
    <property type="component" value="Chromosome 5"/>
</dbReference>
<dbReference type="InParanoid" id="A0A804U6S6"/>
<protein>
    <submittedName>
        <fullName evidence="1">Uncharacterized protein</fullName>
    </submittedName>
</protein>
<dbReference type="EnsemblPlants" id="Zm00001eb222760_T001">
    <property type="protein sequence ID" value="Zm00001eb222760_P001"/>
    <property type="gene ID" value="Zm00001eb222760"/>
</dbReference>
<dbReference type="AlphaFoldDB" id="A0A804U6S6"/>
<reference evidence="1" key="2">
    <citation type="submission" date="2019-07" db="EMBL/GenBank/DDBJ databases">
        <authorList>
            <person name="Seetharam A."/>
            <person name="Woodhouse M."/>
            <person name="Cannon E."/>
        </authorList>
    </citation>
    <scope>NUCLEOTIDE SEQUENCE [LARGE SCALE GENOMIC DNA]</scope>
    <source>
        <strain evidence="1">cv. B73</strain>
    </source>
</reference>
<dbReference type="Gramene" id="Zm00001eb222760_T001">
    <property type="protein sequence ID" value="Zm00001eb222760_P001"/>
    <property type="gene ID" value="Zm00001eb222760"/>
</dbReference>
<accession>A0A804U6S6</accession>
<name>A0A804U6S6_MAIZE</name>
<evidence type="ECO:0000313" key="2">
    <source>
        <dbReference type="Proteomes" id="UP000007305"/>
    </source>
</evidence>
<reference evidence="1" key="3">
    <citation type="submission" date="2021-05" db="UniProtKB">
        <authorList>
            <consortium name="EnsemblPlants"/>
        </authorList>
    </citation>
    <scope>IDENTIFICATION</scope>
    <source>
        <strain evidence="1">cv. B73</strain>
    </source>
</reference>
<evidence type="ECO:0000313" key="1">
    <source>
        <dbReference type="EnsemblPlants" id="Zm00001eb222760_P001"/>
    </source>
</evidence>
<sequence>MAPPARLSNFTLSSVCPSVPPPAAGCSGLRLPRGMARIPTWLSRDDDDDGEWTCQSPDKLSFTSLAGLQVTCPNVVTRLVVPPPPPPLSSPPEPRISPAKEAVSLDPWILKPAPQSWCSKVDGGPSREA</sequence>